<proteinExistence type="predicted"/>
<protein>
    <submittedName>
        <fullName evidence="2">Uncharacterized protein LOC107767736</fullName>
    </submittedName>
</protein>
<name>A0AC58RQK3_TOBAC</name>
<evidence type="ECO:0000313" key="1">
    <source>
        <dbReference type="Proteomes" id="UP000790787"/>
    </source>
</evidence>
<reference evidence="1" key="1">
    <citation type="journal article" date="2014" name="Nat. Commun.">
        <title>The tobacco genome sequence and its comparison with those of tomato and potato.</title>
        <authorList>
            <person name="Sierro N."/>
            <person name="Battey J.N."/>
            <person name="Ouadi S."/>
            <person name="Bakaher N."/>
            <person name="Bovet L."/>
            <person name="Willig A."/>
            <person name="Goepfert S."/>
            <person name="Peitsch M.C."/>
            <person name="Ivanov N.V."/>
        </authorList>
    </citation>
    <scope>NUCLEOTIDE SEQUENCE [LARGE SCALE GENOMIC DNA]</scope>
</reference>
<organism evidence="1 2">
    <name type="scientific">Nicotiana tabacum</name>
    <name type="common">Common tobacco</name>
    <dbReference type="NCBI Taxonomy" id="4097"/>
    <lineage>
        <taxon>Eukaryota</taxon>
        <taxon>Viridiplantae</taxon>
        <taxon>Streptophyta</taxon>
        <taxon>Embryophyta</taxon>
        <taxon>Tracheophyta</taxon>
        <taxon>Spermatophyta</taxon>
        <taxon>Magnoliopsida</taxon>
        <taxon>eudicotyledons</taxon>
        <taxon>Gunneridae</taxon>
        <taxon>Pentapetalae</taxon>
        <taxon>asterids</taxon>
        <taxon>lamiids</taxon>
        <taxon>Solanales</taxon>
        <taxon>Solanaceae</taxon>
        <taxon>Nicotianoideae</taxon>
        <taxon>Nicotianeae</taxon>
        <taxon>Nicotiana</taxon>
    </lineage>
</organism>
<dbReference type="Proteomes" id="UP000790787">
    <property type="component" value="Chromosome 1"/>
</dbReference>
<sequence>MSKIFQVIEFDNNKFEAKVWLNINQGTAKGIQVTKDEDLTLCMMLLKNDPYYKGSKFVVEISDIQNQQLEGNAIMEIDNQQLLHRTTYVPEEQVMLISQIAEEQEMTIYDITMENEIVIPVEDQNIESLDTIEGRKRKAKGKAKESPSIILKENASSDDVKLGSVFQDKNTLIRCFGLAAIKEHFEFYVERSSNTRYSLVCTDEKCGWTVRGSRIKESTLFKIVKFQRTHECSVDIRKSHQRQATSNVIRDYMIDNLRDITTEVKPKFVISEMKRAHEIDVGYGNACHAIQKGLSLLRGTTEQNYEQLPSYLYMIEQKNLGSYTNIQRDAENRFVYMFFMYGRQFLGGSIIFPIAFDIADSENNESYEWYFRELRKAIGIRKDLMFLSDRHKAIANGIAKVFPECYHEFDDFMSQIAVVDKKTFNYLMEEPPGRWARSHCPRRRYDMLTTNIVESMNNVLRRTTKLPLLTMMDFIQEKLRSWFYEKRTTAEGIFREISNWAEATLEEKIKPTFTFRVLPIDRLKFNVKEGGMKFIVDLDKRTCDCSEFPLDEIPCEHAIATIDRIYQKKSAFCLAYYSRDFWLKTYEGHVNSVGDSTTWVIPDNVKSEITKSPDAKVMLGRRQKNQHVSDTEFKKEPRCGRCKK</sequence>
<gene>
    <name evidence="2" type="primary">LOC107767736</name>
</gene>
<dbReference type="RefSeq" id="XP_075075002.1">
    <property type="nucleotide sequence ID" value="XM_075218901.1"/>
</dbReference>
<evidence type="ECO:0000313" key="2">
    <source>
        <dbReference type="RefSeq" id="XP_075075002.1"/>
    </source>
</evidence>
<keyword evidence="1" id="KW-1185">Reference proteome</keyword>
<accession>A0AC58RQK3</accession>
<reference evidence="2" key="2">
    <citation type="submission" date="2025-08" db="UniProtKB">
        <authorList>
            <consortium name="RefSeq"/>
        </authorList>
    </citation>
    <scope>IDENTIFICATION</scope>
    <source>
        <tissue evidence="2">Leaf</tissue>
    </source>
</reference>